<dbReference type="InterPro" id="IPR015813">
    <property type="entry name" value="Pyrv/PenolPyrv_kinase-like_dom"/>
</dbReference>
<keyword evidence="4" id="KW-0816">Tricarboxylic acid cycle</keyword>
<dbReference type="PROSITE" id="PS00161">
    <property type="entry name" value="ISOCITRATE_LYASE"/>
    <property type="match status" value="1"/>
</dbReference>
<feature type="binding site" evidence="8">
    <location>
        <begin position="390"/>
        <end position="394"/>
    </location>
    <ligand>
        <name>substrate</name>
    </ligand>
</feature>
<evidence type="ECO:0000256" key="3">
    <source>
        <dbReference type="ARBA" id="ARBA00022435"/>
    </source>
</evidence>
<gene>
    <name evidence="10" type="ORF">ECRASSUSDP1_LOCUS6976</name>
</gene>
<evidence type="ECO:0000256" key="1">
    <source>
        <dbReference type="ARBA" id="ARBA00004793"/>
    </source>
</evidence>
<dbReference type="GO" id="GO:0006099">
    <property type="term" value="P:tricarboxylic acid cycle"/>
    <property type="evidence" value="ECO:0007669"/>
    <property type="project" value="UniProtKB-KW"/>
</dbReference>
<evidence type="ECO:0000256" key="2">
    <source>
        <dbReference type="ARBA" id="ARBA00012909"/>
    </source>
</evidence>
<evidence type="ECO:0000313" key="10">
    <source>
        <dbReference type="EMBL" id="CAI2365672.1"/>
    </source>
</evidence>
<evidence type="ECO:0000313" key="11">
    <source>
        <dbReference type="Proteomes" id="UP001295684"/>
    </source>
</evidence>
<accession>A0AAD1UAW9</accession>
<proteinExistence type="inferred from homology"/>
<keyword evidence="9" id="KW-0479">Metal-binding</keyword>
<sequence length="509" mass="57669">MEDSDDIRIRQETENIENWWTDERFNDTNRNYTARDVAVIRPSISLTTPSHYLSRKLYFTLRRNFKKGAVSNTFGALDNIQAITMSKYLTSIYVSGWQLSSNCDEPGPDFADYPSITVPEHVNKLVNAQIFHDRKQNEERSRMSAQERKDTPRIDYLTPIIADADAGFGGVTSVMKLTKAFIEAGVSGIHIEDQKAGAKKCGHLGGKVLVNTKEQMQRLYAARLQADVMGCDLVIVARTDSYSAAFLDTNIDPLDHPYILGVVDEEYPDTLMTFPEAGEKAIAETFVNESRINKMLKVWNANCTNMSLKEAREFAKELGFELKFDWEACRSDEGYYKIKGTLDYCVKRGRKFAEVADLLWMETPKPDLKLAKGFADGIHAVKPDQMLAYNLSPSFNWDASGMNEEEIAAFIPSLGKMGYCWQFITLAGFHLNALMCEIFSREIGTQNMMRYVELIQRAERRENVAQLKHQKWSGVDLRDKEVELSSPFNVGTKANQDGCTESQFGNAKL</sequence>
<evidence type="ECO:0000256" key="4">
    <source>
        <dbReference type="ARBA" id="ARBA00022532"/>
    </source>
</evidence>
<evidence type="ECO:0000256" key="9">
    <source>
        <dbReference type="PIRSR" id="PIRSR001362-3"/>
    </source>
</evidence>
<evidence type="ECO:0000256" key="8">
    <source>
        <dbReference type="PIRSR" id="PIRSR001362-2"/>
    </source>
</evidence>
<dbReference type="InterPro" id="IPR040442">
    <property type="entry name" value="Pyrv_kinase-like_dom_sf"/>
</dbReference>
<dbReference type="GO" id="GO:0046872">
    <property type="term" value="F:metal ion binding"/>
    <property type="evidence" value="ECO:0007669"/>
    <property type="project" value="UniProtKB-KW"/>
</dbReference>
<feature type="binding site" evidence="9">
    <location>
        <position position="163"/>
    </location>
    <ligand>
        <name>Mg(2+)</name>
        <dbReference type="ChEBI" id="CHEBI:18420"/>
    </ligand>
</feature>
<reference evidence="10" key="1">
    <citation type="submission" date="2023-07" db="EMBL/GenBank/DDBJ databases">
        <authorList>
            <consortium name="AG Swart"/>
            <person name="Singh M."/>
            <person name="Singh A."/>
            <person name="Seah K."/>
            <person name="Emmerich C."/>
        </authorList>
    </citation>
    <scope>NUCLEOTIDE SEQUENCE</scope>
    <source>
        <strain evidence="10">DP1</strain>
    </source>
</reference>
<keyword evidence="11" id="KW-1185">Reference proteome</keyword>
<dbReference type="EMBL" id="CAMPGE010006780">
    <property type="protein sequence ID" value="CAI2365672.1"/>
    <property type="molecule type" value="Genomic_DNA"/>
</dbReference>
<dbReference type="Gene3D" id="1.10.10.850">
    <property type="match status" value="1"/>
</dbReference>
<keyword evidence="9" id="KW-0460">Magnesium</keyword>
<dbReference type="AlphaFoldDB" id="A0AAD1UAW9"/>
<comment type="caution">
    <text evidence="10">The sequence shown here is derived from an EMBL/GenBank/DDBJ whole genome shotgun (WGS) entry which is preliminary data.</text>
</comment>
<feature type="binding site" evidence="8">
    <location>
        <begin position="202"/>
        <end position="203"/>
    </location>
    <ligand>
        <name>substrate</name>
    </ligand>
</feature>
<dbReference type="PANTHER" id="PTHR21631:SF3">
    <property type="entry name" value="BIFUNCTIONAL GLYOXYLATE CYCLE PROTEIN"/>
    <property type="match status" value="1"/>
</dbReference>
<feature type="binding site" evidence="8">
    <location>
        <position position="238"/>
    </location>
    <ligand>
        <name>substrate</name>
    </ligand>
</feature>
<comment type="pathway">
    <text evidence="1">Carbohydrate metabolism; glyoxylate cycle; (S)-malate from isocitrate: step 1/2.</text>
</comment>
<keyword evidence="3" id="KW-0329">Glyoxylate bypass</keyword>
<feature type="active site" description="Proton acceptor" evidence="7">
    <location>
        <position position="201"/>
    </location>
</feature>
<protein>
    <recommendedName>
        <fullName evidence="2 6">Isocitrate lyase</fullName>
    </recommendedName>
</protein>
<keyword evidence="5 6" id="KW-0456">Lyase</keyword>
<comment type="similarity">
    <text evidence="6">Belongs to the isocitrate lyase/PEP mutase superfamily. Isocitrate lyase family.</text>
</comment>
<dbReference type="GO" id="GO:0006097">
    <property type="term" value="P:glyoxylate cycle"/>
    <property type="evidence" value="ECO:0007669"/>
    <property type="project" value="UniProtKB-KW"/>
</dbReference>
<dbReference type="Gene3D" id="3.20.20.60">
    <property type="entry name" value="Phosphoenolpyruvate-binding domains"/>
    <property type="match status" value="1"/>
</dbReference>
<dbReference type="GO" id="GO:0004451">
    <property type="term" value="F:isocitrate lyase activity"/>
    <property type="evidence" value="ECO:0007669"/>
    <property type="project" value="InterPro"/>
</dbReference>
<dbReference type="Pfam" id="PF00463">
    <property type="entry name" value="ICL"/>
    <property type="match status" value="2"/>
</dbReference>
<dbReference type="InterPro" id="IPR006254">
    <property type="entry name" value="Isocitrate_lyase"/>
</dbReference>
<dbReference type="NCBIfam" id="TIGR01346">
    <property type="entry name" value="isocit_lyase"/>
    <property type="match status" value="1"/>
</dbReference>
<dbReference type="InterPro" id="IPR018523">
    <property type="entry name" value="Isocitrate_lyase_ph_CS"/>
</dbReference>
<dbReference type="PANTHER" id="PTHR21631">
    <property type="entry name" value="ISOCITRATE LYASE/MALATE SYNTHASE"/>
    <property type="match status" value="1"/>
</dbReference>
<dbReference type="PIRSF" id="PIRSF001362">
    <property type="entry name" value="Isocit_lyase"/>
    <property type="match status" value="1"/>
</dbReference>
<evidence type="ECO:0000256" key="6">
    <source>
        <dbReference type="PIRNR" id="PIRNR001362"/>
    </source>
</evidence>
<comment type="cofactor">
    <cofactor evidence="9">
        <name>Mg(2+)</name>
        <dbReference type="ChEBI" id="CHEBI:18420"/>
    </cofactor>
    <text evidence="9">Can also use Mn(2+) ion.</text>
</comment>
<dbReference type="CDD" id="cd00377">
    <property type="entry name" value="ICL_PEPM"/>
    <property type="match status" value="1"/>
</dbReference>
<name>A0AAD1UAW9_EUPCR</name>
<dbReference type="InterPro" id="IPR039556">
    <property type="entry name" value="ICL/PEPM"/>
</dbReference>
<feature type="binding site" evidence="8">
    <location>
        <begin position="95"/>
        <end position="97"/>
    </location>
    <ligand>
        <name>substrate</name>
    </ligand>
</feature>
<evidence type="ECO:0000256" key="5">
    <source>
        <dbReference type="ARBA" id="ARBA00023239"/>
    </source>
</evidence>
<feature type="binding site" evidence="8">
    <location>
        <position position="425"/>
    </location>
    <ligand>
        <name>substrate</name>
    </ligand>
</feature>
<organism evidence="10 11">
    <name type="scientific">Euplotes crassus</name>
    <dbReference type="NCBI Taxonomy" id="5936"/>
    <lineage>
        <taxon>Eukaryota</taxon>
        <taxon>Sar</taxon>
        <taxon>Alveolata</taxon>
        <taxon>Ciliophora</taxon>
        <taxon>Intramacronucleata</taxon>
        <taxon>Spirotrichea</taxon>
        <taxon>Hypotrichia</taxon>
        <taxon>Euplotida</taxon>
        <taxon>Euplotidae</taxon>
        <taxon>Moneuplotes</taxon>
    </lineage>
</organism>
<dbReference type="Proteomes" id="UP001295684">
    <property type="component" value="Unassembled WGS sequence"/>
</dbReference>
<evidence type="ECO:0000256" key="7">
    <source>
        <dbReference type="PIRSR" id="PIRSR001362-1"/>
    </source>
</evidence>
<dbReference type="SUPFAM" id="SSF51621">
    <property type="entry name" value="Phosphoenolpyruvate/pyruvate domain"/>
    <property type="match status" value="1"/>
</dbReference>